<reference evidence="2 3" key="1">
    <citation type="journal article" date="2016" name="Nat. Commun.">
        <title>Thousands of microbial genomes shed light on interconnected biogeochemical processes in an aquifer system.</title>
        <authorList>
            <person name="Anantharaman K."/>
            <person name="Brown C.T."/>
            <person name="Hug L.A."/>
            <person name="Sharon I."/>
            <person name="Castelle C.J."/>
            <person name="Probst A.J."/>
            <person name="Thomas B.C."/>
            <person name="Singh A."/>
            <person name="Wilkins M.J."/>
            <person name="Karaoz U."/>
            <person name="Brodie E.L."/>
            <person name="Williams K.H."/>
            <person name="Hubbard S.S."/>
            <person name="Banfield J.F."/>
        </authorList>
    </citation>
    <scope>NUCLEOTIDE SEQUENCE [LARGE SCALE GENOMIC DNA]</scope>
</reference>
<proteinExistence type="predicted"/>
<name>A0A1G2LEK6_9BACT</name>
<dbReference type="Pfam" id="PF00535">
    <property type="entry name" value="Glycos_transf_2"/>
    <property type="match status" value="1"/>
</dbReference>
<evidence type="ECO:0000259" key="1">
    <source>
        <dbReference type="Pfam" id="PF00535"/>
    </source>
</evidence>
<gene>
    <name evidence="2" type="ORF">A3A44_01510</name>
</gene>
<dbReference type="PANTHER" id="PTHR10859:SF91">
    <property type="entry name" value="DOLICHYL-PHOSPHATE BETA-GLUCOSYLTRANSFERASE"/>
    <property type="match status" value="1"/>
</dbReference>
<evidence type="ECO:0000313" key="3">
    <source>
        <dbReference type="Proteomes" id="UP000178977"/>
    </source>
</evidence>
<feature type="domain" description="Glycosyltransferase 2-like" evidence="1">
    <location>
        <begin position="4"/>
        <end position="140"/>
    </location>
</feature>
<accession>A0A1G2LEK6</accession>
<dbReference type="SUPFAM" id="SSF53448">
    <property type="entry name" value="Nucleotide-diphospho-sugar transferases"/>
    <property type="match status" value="1"/>
</dbReference>
<dbReference type="Proteomes" id="UP000178977">
    <property type="component" value="Unassembled WGS sequence"/>
</dbReference>
<evidence type="ECO:0000313" key="2">
    <source>
        <dbReference type="EMBL" id="OHA09974.1"/>
    </source>
</evidence>
<dbReference type="AlphaFoldDB" id="A0A1G2LEK6"/>
<dbReference type="InterPro" id="IPR029044">
    <property type="entry name" value="Nucleotide-diphossugar_trans"/>
</dbReference>
<dbReference type="STRING" id="1802281.A3A44_01510"/>
<dbReference type="GO" id="GO:0006487">
    <property type="term" value="P:protein N-linked glycosylation"/>
    <property type="evidence" value="ECO:0007669"/>
    <property type="project" value="TreeGrafter"/>
</dbReference>
<dbReference type="PANTHER" id="PTHR10859">
    <property type="entry name" value="GLYCOSYL TRANSFERASE"/>
    <property type="match status" value="1"/>
</dbReference>
<dbReference type="InterPro" id="IPR001173">
    <property type="entry name" value="Glyco_trans_2-like"/>
</dbReference>
<protein>
    <recommendedName>
        <fullName evidence="1">Glycosyltransferase 2-like domain-containing protein</fullName>
    </recommendedName>
</protein>
<comment type="caution">
    <text evidence="2">The sequence shown here is derived from an EMBL/GenBank/DDBJ whole genome shotgun (WGS) entry which is preliminary data.</text>
</comment>
<dbReference type="Gene3D" id="3.90.550.10">
    <property type="entry name" value="Spore Coat Polysaccharide Biosynthesis Protein SpsA, Chain A"/>
    <property type="match status" value="1"/>
</dbReference>
<sequence>MFLSWVIPTLREERRIGKTLREVHAYLGARVRSGLLSRYEIIVVDSSSPDQTAAIVRRLQAEIPHLKLLVVENHGKGWGVKQGMLKAGGDIRLFSDADNSTAPEYFDAMAPLFAGGADIVISSRDSKDAPGAARDVQEPWYREILGNLGNLVIQLFGVRGIWDTQNGFKAMTAKAADLIFSQTLIPGFAFDIEALALARKYRLRVGIVPIRWKFAPDSKVTLNAYLQVFLDVFRIRWNLLTGKYRI</sequence>
<organism evidence="2 3">
    <name type="scientific">Candidatus Sungbacteria bacterium RIFCSPLOWO2_01_FULL_60_25</name>
    <dbReference type="NCBI Taxonomy" id="1802281"/>
    <lineage>
        <taxon>Bacteria</taxon>
        <taxon>Candidatus Sungiibacteriota</taxon>
    </lineage>
</organism>
<dbReference type="EMBL" id="MHQT01000008">
    <property type="protein sequence ID" value="OHA09974.1"/>
    <property type="molecule type" value="Genomic_DNA"/>
</dbReference>